<keyword evidence="3" id="KW-1185">Reference proteome</keyword>
<evidence type="ECO:0000313" key="2">
    <source>
        <dbReference type="EMBL" id="ERT59850.1"/>
    </source>
</evidence>
<gene>
    <name evidence="2" type="ORF">HMPREF1250_0027</name>
</gene>
<keyword evidence="1" id="KW-1133">Transmembrane helix</keyword>
<dbReference type="PATRIC" id="fig|1111454.3.peg.1145"/>
<feature type="transmembrane region" description="Helical" evidence="1">
    <location>
        <begin position="6"/>
        <end position="27"/>
    </location>
</feature>
<organism evidence="2 3">
    <name type="scientific">Megasphaera vaginalis</name>
    <name type="common">ex Srinivasan et al. 2021</name>
    <dbReference type="NCBI Taxonomy" id="1111454"/>
    <lineage>
        <taxon>Bacteria</taxon>
        <taxon>Bacillati</taxon>
        <taxon>Bacillota</taxon>
        <taxon>Negativicutes</taxon>
        <taxon>Veillonellales</taxon>
        <taxon>Veillonellaceae</taxon>
        <taxon>Megasphaera</taxon>
    </lineage>
</organism>
<dbReference type="EMBL" id="AWXA01000030">
    <property type="protein sequence ID" value="ERT59850.1"/>
    <property type="molecule type" value="Genomic_DNA"/>
</dbReference>
<evidence type="ECO:0000256" key="1">
    <source>
        <dbReference type="SAM" id="Phobius"/>
    </source>
</evidence>
<dbReference type="AlphaFoldDB" id="U7UKJ7"/>
<dbReference type="RefSeq" id="WP_023053627.1">
    <property type="nucleotide sequence ID" value="NZ_AWXA01000030.1"/>
</dbReference>
<keyword evidence="1" id="KW-0472">Membrane</keyword>
<reference evidence="2 3" key="1">
    <citation type="submission" date="2013-09" db="EMBL/GenBank/DDBJ databases">
        <authorList>
            <person name="Durkin A.S."/>
            <person name="Haft D.R."/>
            <person name="McCorrison J."/>
            <person name="Torralba M."/>
            <person name="Gillis M."/>
            <person name="Haft D.H."/>
            <person name="Methe B."/>
            <person name="Sutton G."/>
            <person name="Nelson K.E."/>
        </authorList>
    </citation>
    <scope>NUCLEOTIDE SEQUENCE [LARGE SCALE GENOMIC DNA]</scope>
    <source>
        <strain evidence="2 3">BV3C16-1</strain>
    </source>
</reference>
<keyword evidence="1" id="KW-0812">Transmembrane</keyword>
<accession>U7UKJ7</accession>
<name>U7UKJ7_9FIRM</name>
<dbReference type="Proteomes" id="UP000017090">
    <property type="component" value="Unassembled WGS sequence"/>
</dbReference>
<sequence>MENYIFICLMILVSTIINVTVAGWLAVKMGEFMWEKIQKL</sequence>
<protein>
    <submittedName>
        <fullName evidence="2">Uncharacterized protein</fullName>
    </submittedName>
</protein>
<evidence type="ECO:0000313" key="3">
    <source>
        <dbReference type="Proteomes" id="UP000017090"/>
    </source>
</evidence>
<comment type="caution">
    <text evidence="2">The sequence shown here is derived from an EMBL/GenBank/DDBJ whole genome shotgun (WGS) entry which is preliminary data.</text>
</comment>
<proteinExistence type="predicted"/>